<protein>
    <recommendedName>
        <fullName evidence="1">26S proteasome regulatory subunit RPN5 C-terminal domain-containing protein</fullName>
    </recommendedName>
</protein>
<keyword evidence="3" id="KW-1185">Reference proteome</keyword>
<dbReference type="Proteomes" id="UP000269396">
    <property type="component" value="Unassembled WGS sequence"/>
</dbReference>
<dbReference type="AlphaFoldDB" id="A0A3P7XX72"/>
<gene>
    <name evidence="2" type="ORF">SMTD_LOCUS367</name>
</gene>
<proteinExistence type="predicted"/>
<feature type="domain" description="26S proteasome regulatory subunit RPN5 C-terminal" evidence="1">
    <location>
        <begin position="31"/>
        <end position="62"/>
    </location>
</feature>
<dbReference type="PANTHER" id="PTHR10855:SF1">
    <property type="entry name" value="26S PROTEASOME NON-ATPASE REGULATORY SUBUNIT 12"/>
    <property type="match status" value="1"/>
</dbReference>
<dbReference type="GO" id="GO:0008541">
    <property type="term" value="C:proteasome regulatory particle, lid subcomplex"/>
    <property type="evidence" value="ECO:0007669"/>
    <property type="project" value="TreeGrafter"/>
</dbReference>
<organism evidence="2 3">
    <name type="scientific">Schistosoma mattheei</name>
    <dbReference type="NCBI Taxonomy" id="31246"/>
    <lineage>
        <taxon>Eukaryota</taxon>
        <taxon>Metazoa</taxon>
        <taxon>Spiralia</taxon>
        <taxon>Lophotrochozoa</taxon>
        <taxon>Platyhelminthes</taxon>
        <taxon>Trematoda</taxon>
        <taxon>Digenea</taxon>
        <taxon>Strigeidida</taxon>
        <taxon>Schistosomatoidea</taxon>
        <taxon>Schistosomatidae</taxon>
        <taxon>Schistosoma</taxon>
    </lineage>
</organism>
<evidence type="ECO:0000259" key="1">
    <source>
        <dbReference type="Pfam" id="PF18098"/>
    </source>
</evidence>
<name>A0A3P7XX72_9TREM</name>
<dbReference type="Pfam" id="PF18098">
    <property type="entry name" value="RPN5_C"/>
    <property type="match status" value="1"/>
</dbReference>
<evidence type="ECO:0000313" key="2">
    <source>
        <dbReference type="EMBL" id="VDO69789.1"/>
    </source>
</evidence>
<dbReference type="InterPro" id="IPR040896">
    <property type="entry name" value="RPN5_C"/>
</dbReference>
<dbReference type="EMBL" id="UZAL01000308">
    <property type="protein sequence ID" value="VDO69789.1"/>
    <property type="molecule type" value="Genomic_DNA"/>
</dbReference>
<accession>A0A3P7XX72</accession>
<evidence type="ECO:0000313" key="3">
    <source>
        <dbReference type="Proteomes" id="UP000269396"/>
    </source>
</evidence>
<reference evidence="2 3" key="1">
    <citation type="submission" date="2018-11" db="EMBL/GenBank/DDBJ databases">
        <authorList>
            <consortium name="Pathogen Informatics"/>
        </authorList>
    </citation>
    <scope>NUCLEOTIDE SEQUENCE [LARGE SCALE GENOMIC DNA]</scope>
    <source>
        <strain>Denwood</strain>
        <strain evidence="3">Zambia</strain>
    </source>
</reference>
<sequence length="63" mass="7307">MSKLVVNKTIYAKIDRLEGVVHFIAKKVPTEVLNDWSYNTRNLMALINQTTHLINKERMIHGV</sequence>
<dbReference type="GO" id="GO:0005737">
    <property type="term" value="C:cytoplasm"/>
    <property type="evidence" value="ECO:0007669"/>
    <property type="project" value="TreeGrafter"/>
</dbReference>
<dbReference type="InterPro" id="IPR040134">
    <property type="entry name" value="PSMD12/CSN4"/>
</dbReference>
<dbReference type="PANTHER" id="PTHR10855">
    <property type="entry name" value="26S PROTEASOME NON-ATPASE REGULATORY SUBUNIT 12/COP9 SIGNALOSOME COMPLEX SUBUNIT 4"/>
    <property type="match status" value="1"/>
</dbReference>